<dbReference type="EMBL" id="CAKOFQ010007166">
    <property type="protein sequence ID" value="CAH1993185.1"/>
    <property type="molecule type" value="Genomic_DNA"/>
</dbReference>
<dbReference type="Proteomes" id="UP001152888">
    <property type="component" value="Unassembled WGS sequence"/>
</dbReference>
<accession>A0A9P0LCY8</accession>
<reference evidence="1" key="1">
    <citation type="submission" date="2022-03" db="EMBL/GenBank/DDBJ databases">
        <authorList>
            <person name="Sayadi A."/>
        </authorList>
    </citation>
    <scope>NUCLEOTIDE SEQUENCE</scope>
</reference>
<organism evidence="1 2">
    <name type="scientific">Acanthoscelides obtectus</name>
    <name type="common">Bean weevil</name>
    <name type="synonym">Bruchus obtectus</name>
    <dbReference type="NCBI Taxonomy" id="200917"/>
    <lineage>
        <taxon>Eukaryota</taxon>
        <taxon>Metazoa</taxon>
        <taxon>Ecdysozoa</taxon>
        <taxon>Arthropoda</taxon>
        <taxon>Hexapoda</taxon>
        <taxon>Insecta</taxon>
        <taxon>Pterygota</taxon>
        <taxon>Neoptera</taxon>
        <taxon>Endopterygota</taxon>
        <taxon>Coleoptera</taxon>
        <taxon>Polyphaga</taxon>
        <taxon>Cucujiformia</taxon>
        <taxon>Chrysomeloidea</taxon>
        <taxon>Chrysomelidae</taxon>
        <taxon>Bruchinae</taxon>
        <taxon>Bruchini</taxon>
        <taxon>Acanthoscelides</taxon>
    </lineage>
</organism>
<gene>
    <name evidence="1" type="ORF">ACAOBT_LOCUS21369</name>
</gene>
<name>A0A9P0LCY8_ACAOB</name>
<proteinExistence type="predicted"/>
<sequence>MMWKQLAEF</sequence>
<evidence type="ECO:0000313" key="1">
    <source>
        <dbReference type="EMBL" id="CAH1993185.1"/>
    </source>
</evidence>
<evidence type="ECO:0000313" key="2">
    <source>
        <dbReference type="Proteomes" id="UP001152888"/>
    </source>
</evidence>
<keyword evidence="2" id="KW-1185">Reference proteome</keyword>
<protein>
    <submittedName>
        <fullName evidence="1">Uncharacterized protein</fullName>
    </submittedName>
</protein>
<comment type="caution">
    <text evidence="1">The sequence shown here is derived from an EMBL/GenBank/DDBJ whole genome shotgun (WGS) entry which is preliminary data.</text>
</comment>